<name>A0A834M4B7_RHYFE</name>
<proteinExistence type="predicted"/>
<dbReference type="EMBL" id="JAACXV010014415">
    <property type="protein sequence ID" value="KAF7267496.1"/>
    <property type="molecule type" value="Genomic_DNA"/>
</dbReference>
<gene>
    <name evidence="1" type="ORF">GWI33_019284</name>
</gene>
<organism evidence="1 2">
    <name type="scientific">Rhynchophorus ferrugineus</name>
    <name type="common">Red palm weevil</name>
    <name type="synonym">Curculio ferrugineus</name>
    <dbReference type="NCBI Taxonomy" id="354439"/>
    <lineage>
        <taxon>Eukaryota</taxon>
        <taxon>Metazoa</taxon>
        <taxon>Ecdysozoa</taxon>
        <taxon>Arthropoda</taxon>
        <taxon>Hexapoda</taxon>
        <taxon>Insecta</taxon>
        <taxon>Pterygota</taxon>
        <taxon>Neoptera</taxon>
        <taxon>Endopterygota</taxon>
        <taxon>Coleoptera</taxon>
        <taxon>Polyphaga</taxon>
        <taxon>Cucujiformia</taxon>
        <taxon>Curculionidae</taxon>
        <taxon>Dryophthorinae</taxon>
        <taxon>Rhynchophorus</taxon>
    </lineage>
</organism>
<dbReference type="AlphaFoldDB" id="A0A834M4B7"/>
<reference evidence="1" key="1">
    <citation type="submission" date="2020-08" db="EMBL/GenBank/DDBJ databases">
        <title>Genome sequencing and assembly of the red palm weevil Rhynchophorus ferrugineus.</title>
        <authorList>
            <person name="Dias G.B."/>
            <person name="Bergman C.M."/>
            <person name="Manee M."/>
        </authorList>
    </citation>
    <scope>NUCLEOTIDE SEQUENCE</scope>
    <source>
        <strain evidence="1">AA-2017</strain>
        <tissue evidence="1">Whole larva</tissue>
    </source>
</reference>
<accession>A0A834M4B7</accession>
<comment type="caution">
    <text evidence="1">The sequence shown here is derived from an EMBL/GenBank/DDBJ whole genome shotgun (WGS) entry which is preliminary data.</text>
</comment>
<protein>
    <submittedName>
        <fullName evidence="1">Uncharacterized protein</fullName>
    </submittedName>
</protein>
<keyword evidence="2" id="KW-1185">Reference proteome</keyword>
<feature type="non-terminal residue" evidence="1">
    <location>
        <position position="1"/>
    </location>
</feature>
<evidence type="ECO:0000313" key="1">
    <source>
        <dbReference type="EMBL" id="KAF7267496.1"/>
    </source>
</evidence>
<dbReference type="Proteomes" id="UP000625711">
    <property type="component" value="Unassembled WGS sequence"/>
</dbReference>
<sequence>QTCNRLYVPFNDVVHLFYVAILSVEDGRTKQLQHQKNKRTSTAVDRYRRQGASPCREKKAAARALPLFPALGEPAAAICIHSILGCVGHPPPLCAGRNDKLLASTIDFVQHVRDDILENA</sequence>
<evidence type="ECO:0000313" key="2">
    <source>
        <dbReference type="Proteomes" id="UP000625711"/>
    </source>
</evidence>